<dbReference type="GO" id="GO:0031267">
    <property type="term" value="F:small GTPase binding"/>
    <property type="evidence" value="ECO:0007669"/>
    <property type="project" value="TreeGrafter"/>
</dbReference>
<accession>A0AA36C555</accession>
<evidence type="ECO:0000313" key="2">
    <source>
        <dbReference type="EMBL" id="CAJ0559465.1"/>
    </source>
</evidence>
<feature type="compositionally biased region" description="Polar residues" evidence="1">
    <location>
        <begin position="258"/>
        <end position="275"/>
    </location>
</feature>
<evidence type="ECO:0000313" key="3">
    <source>
        <dbReference type="Proteomes" id="UP001177023"/>
    </source>
</evidence>
<dbReference type="GO" id="GO:0016477">
    <property type="term" value="P:cell migration"/>
    <property type="evidence" value="ECO:0007669"/>
    <property type="project" value="TreeGrafter"/>
</dbReference>
<dbReference type="InterPro" id="IPR026791">
    <property type="entry name" value="DOCK"/>
</dbReference>
<dbReference type="Proteomes" id="UP001177023">
    <property type="component" value="Unassembled WGS sequence"/>
</dbReference>
<dbReference type="GO" id="GO:0007520">
    <property type="term" value="P:myoblast fusion"/>
    <property type="evidence" value="ECO:0007669"/>
    <property type="project" value="TreeGrafter"/>
</dbReference>
<proteinExistence type="predicted"/>
<gene>
    <name evidence="2" type="ORF">MSPICULIGERA_LOCUS1276</name>
</gene>
<dbReference type="GO" id="GO:0005737">
    <property type="term" value="C:cytoplasm"/>
    <property type="evidence" value="ECO:0007669"/>
    <property type="project" value="TreeGrafter"/>
</dbReference>
<sequence length="330" mass="36539">MYGNPETYTTMDDCSHLQNGNGRHLQIFKVDPIPRDGMKNKNERLIESAQKVLHNPLFSIRNFAGDVQGVVQASVMGGVKNYEVFFSDAFERELIVEQVSIVEYCIYAHGTRAEADKNIHNFLIEGFREHKGYVDRKFGQTTTRLPAGASIYNCAVEPLPNPGLGEKEKKPSSTSLGAQLFAEDPNNSSFTSQSSIITAGSNTLKKGFQKYFNSGPRKSFSSLSGVVIKQAEKPAEMFDRVMKTDQVEQLKRYVKNHSPINSPQKRHNSQSSLDTSKIRLSGTPKSPMMPPTPSSTGRMSMDEQLNNDGNGNGTLTRKAMKPLPPISSDV</sequence>
<reference evidence="2" key="1">
    <citation type="submission" date="2023-06" db="EMBL/GenBank/DDBJ databases">
        <authorList>
            <person name="Delattre M."/>
        </authorList>
    </citation>
    <scope>NUCLEOTIDE SEQUENCE</scope>
    <source>
        <strain evidence="2">AF72</strain>
    </source>
</reference>
<dbReference type="AlphaFoldDB" id="A0AA36C555"/>
<dbReference type="GO" id="GO:0005886">
    <property type="term" value="C:plasma membrane"/>
    <property type="evidence" value="ECO:0007669"/>
    <property type="project" value="TreeGrafter"/>
</dbReference>
<evidence type="ECO:0000256" key="1">
    <source>
        <dbReference type="SAM" id="MobiDB-lite"/>
    </source>
</evidence>
<feature type="non-terminal residue" evidence="2">
    <location>
        <position position="1"/>
    </location>
</feature>
<comment type="caution">
    <text evidence="2">The sequence shown here is derived from an EMBL/GenBank/DDBJ whole genome shotgun (WGS) entry which is preliminary data.</text>
</comment>
<dbReference type="GO" id="GO:0007264">
    <property type="term" value="P:small GTPase-mediated signal transduction"/>
    <property type="evidence" value="ECO:0007669"/>
    <property type="project" value="InterPro"/>
</dbReference>
<organism evidence="2 3">
    <name type="scientific">Mesorhabditis spiculigera</name>
    <dbReference type="NCBI Taxonomy" id="96644"/>
    <lineage>
        <taxon>Eukaryota</taxon>
        <taxon>Metazoa</taxon>
        <taxon>Ecdysozoa</taxon>
        <taxon>Nematoda</taxon>
        <taxon>Chromadorea</taxon>
        <taxon>Rhabditida</taxon>
        <taxon>Rhabditina</taxon>
        <taxon>Rhabditomorpha</taxon>
        <taxon>Rhabditoidea</taxon>
        <taxon>Rhabditidae</taxon>
        <taxon>Mesorhabditinae</taxon>
        <taxon>Mesorhabditis</taxon>
    </lineage>
</organism>
<dbReference type="PANTHER" id="PTHR45653">
    <property type="entry name" value="DEDICATOR OF CYTOKINESIS"/>
    <property type="match status" value="1"/>
</dbReference>
<dbReference type="GO" id="GO:0005085">
    <property type="term" value="F:guanyl-nucleotide exchange factor activity"/>
    <property type="evidence" value="ECO:0007669"/>
    <property type="project" value="InterPro"/>
</dbReference>
<feature type="region of interest" description="Disordered" evidence="1">
    <location>
        <begin position="254"/>
        <end position="330"/>
    </location>
</feature>
<dbReference type="InterPro" id="IPR043162">
    <property type="entry name" value="DOCK_C_lobe_C"/>
</dbReference>
<keyword evidence="3" id="KW-1185">Reference proteome</keyword>
<name>A0AA36C555_9BILA</name>
<dbReference type="Gene3D" id="1.20.58.740">
    <property type="match status" value="1"/>
</dbReference>
<dbReference type="EMBL" id="CATQJA010000352">
    <property type="protein sequence ID" value="CAJ0559465.1"/>
    <property type="molecule type" value="Genomic_DNA"/>
</dbReference>
<dbReference type="PANTHER" id="PTHR45653:SF10">
    <property type="entry name" value="MYOBLAST CITY, ISOFORM B"/>
    <property type="match status" value="1"/>
</dbReference>
<protein>
    <submittedName>
        <fullName evidence="2">Uncharacterized protein</fullName>
    </submittedName>
</protein>